<evidence type="ECO:0000256" key="2">
    <source>
        <dbReference type="SAM" id="Phobius"/>
    </source>
</evidence>
<reference evidence="3" key="1">
    <citation type="thesis" date="2020" institute="ProQuest LLC" country="789 East Eisenhower Parkway, Ann Arbor, MI, USA">
        <title>Comparative Genomics and Chromosome Evolution.</title>
        <authorList>
            <person name="Mudd A.B."/>
        </authorList>
    </citation>
    <scope>NUCLEOTIDE SEQUENCE</scope>
    <source>
        <strain evidence="3">237g6f4</strain>
        <tissue evidence="3">Blood</tissue>
    </source>
</reference>
<keyword evidence="2" id="KW-0812">Transmembrane</keyword>
<feature type="compositionally biased region" description="Polar residues" evidence="1">
    <location>
        <begin position="135"/>
        <end position="157"/>
    </location>
</feature>
<dbReference type="AlphaFoldDB" id="A0AAV7BAB3"/>
<keyword evidence="2" id="KW-0472">Membrane</keyword>
<protein>
    <submittedName>
        <fullName evidence="3">Uncharacterized protein</fullName>
    </submittedName>
</protein>
<keyword evidence="2" id="KW-1133">Transmembrane helix</keyword>
<dbReference type="EMBL" id="WNYA01000006">
    <property type="protein sequence ID" value="KAG8569502.1"/>
    <property type="molecule type" value="Genomic_DNA"/>
</dbReference>
<feature type="region of interest" description="Disordered" evidence="1">
    <location>
        <begin position="132"/>
        <end position="157"/>
    </location>
</feature>
<feature type="transmembrane region" description="Helical" evidence="2">
    <location>
        <begin position="6"/>
        <end position="28"/>
    </location>
</feature>
<evidence type="ECO:0000313" key="3">
    <source>
        <dbReference type="EMBL" id="KAG8569502.1"/>
    </source>
</evidence>
<dbReference type="Proteomes" id="UP000824782">
    <property type="component" value="Unassembled WGS sequence"/>
</dbReference>
<keyword evidence="4" id="KW-1185">Reference proteome</keyword>
<name>A0AAV7BAB3_ENGPU</name>
<sequence>MENIGGIFVVLICGLIVAIFMAVLEFLWTIRNSDESEVSVCKEMVTELSNIILCKDSLLPRRRRGGIIRSRSTLQDDRRGRNTSILSNGKLCGGSGPDPLAQRLAQEAALVARECTHIRVCPECRRFQGLRARTSAGSPAQSEESLWEKTTNSSEPE</sequence>
<gene>
    <name evidence="3" type="ORF">GDO81_014437</name>
</gene>
<accession>A0AAV7BAB3</accession>
<proteinExistence type="predicted"/>
<comment type="caution">
    <text evidence="3">The sequence shown here is derived from an EMBL/GenBank/DDBJ whole genome shotgun (WGS) entry which is preliminary data.</text>
</comment>
<evidence type="ECO:0000313" key="4">
    <source>
        <dbReference type="Proteomes" id="UP000824782"/>
    </source>
</evidence>
<organism evidence="3 4">
    <name type="scientific">Engystomops pustulosus</name>
    <name type="common">Tungara frog</name>
    <name type="synonym">Physalaemus pustulosus</name>
    <dbReference type="NCBI Taxonomy" id="76066"/>
    <lineage>
        <taxon>Eukaryota</taxon>
        <taxon>Metazoa</taxon>
        <taxon>Chordata</taxon>
        <taxon>Craniata</taxon>
        <taxon>Vertebrata</taxon>
        <taxon>Euteleostomi</taxon>
        <taxon>Amphibia</taxon>
        <taxon>Batrachia</taxon>
        <taxon>Anura</taxon>
        <taxon>Neobatrachia</taxon>
        <taxon>Hyloidea</taxon>
        <taxon>Leptodactylidae</taxon>
        <taxon>Leiuperinae</taxon>
        <taxon>Engystomops</taxon>
    </lineage>
</organism>
<evidence type="ECO:0000256" key="1">
    <source>
        <dbReference type="SAM" id="MobiDB-lite"/>
    </source>
</evidence>